<feature type="chain" id="PRO_5045369792" evidence="5">
    <location>
        <begin position="25"/>
        <end position="214"/>
    </location>
</feature>
<dbReference type="Proteomes" id="UP001172738">
    <property type="component" value="Unassembled WGS sequence"/>
</dbReference>
<keyword evidence="2" id="KW-0186">Copper</keyword>
<evidence type="ECO:0000256" key="2">
    <source>
        <dbReference type="ARBA" id="ARBA00023008"/>
    </source>
</evidence>
<feature type="signal peptide" evidence="5">
    <location>
        <begin position="1"/>
        <end position="24"/>
    </location>
</feature>
<proteinExistence type="predicted"/>
<accession>A0ABT8G0G5</accession>
<protein>
    <submittedName>
        <fullName evidence="7">Copper resistance protein CopC</fullName>
    </submittedName>
</protein>
<keyword evidence="4" id="KW-0812">Transmembrane</keyword>
<evidence type="ECO:0000256" key="1">
    <source>
        <dbReference type="ARBA" id="ARBA00022729"/>
    </source>
</evidence>
<keyword evidence="4" id="KW-1133">Transmembrane helix</keyword>
<dbReference type="EMBL" id="JAUHPV010000003">
    <property type="protein sequence ID" value="MDN4472449.1"/>
    <property type="molecule type" value="Genomic_DNA"/>
</dbReference>
<evidence type="ECO:0000256" key="3">
    <source>
        <dbReference type="SAM" id="MobiDB-lite"/>
    </source>
</evidence>
<name>A0ABT8G0G5_9MICO</name>
<evidence type="ECO:0000256" key="5">
    <source>
        <dbReference type="SAM" id="SignalP"/>
    </source>
</evidence>
<gene>
    <name evidence="7" type="ORF">QQX04_05520</name>
</gene>
<reference evidence="7" key="1">
    <citation type="submission" date="2023-06" db="EMBL/GenBank/DDBJ databases">
        <title>SYSU T00b26.</title>
        <authorList>
            <person name="Gao L."/>
            <person name="Fang B.-Z."/>
            <person name="Li W.-J."/>
        </authorList>
    </citation>
    <scope>NUCLEOTIDE SEQUENCE</scope>
    <source>
        <strain evidence="7">SYSU T00b26</strain>
    </source>
</reference>
<comment type="caution">
    <text evidence="7">The sequence shown here is derived from an EMBL/GenBank/DDBJ whole genome shotgun (WGS) entry which is preliminary data.</text>
</comment>
<evidence type="ECO:0000313" key="7">
    <source>
        <dbReference type="EMBL" id="MDN4472449.1"/>
    </source>
</evidence>
<keyword evidence="1 5" id="KW-0732">Signal</keyword>
<dbReference type="RefSeq" id="WP_301127037.1">
    <property type="nucleotide sequence ID" value="NZ_JAUHPV010000003.1"/>
</dbReference>
<keyword evidence="4" id="KW-0472">Membrane</keyword>
<feature type="region of interest" description="Disordered" evidence="3">
    <location>
        <begin position="137"/>
        <end position="162"/>
    </location>
</feature>
<feature type="compositionally biased region" description="Low complexity" evidence="3">
    <location>
        <begin position="137"/>
        <end position="160"/>
    </location>
</feature>
<evidence type="ECO:0000259" key="6">
    <source>
        <dbReference type="Pfam" id="PF04234"/>
    </source>
</evidence>
<dbReference type="InterPro" id="IPR007348">
    <property type="entry name" value="CopC_dom"/>
</dbReference>
<organism evidence="7 8">
    <name type="scientific">Demequina zhanjiangensis</name>
    <dbReference type="NCBI Taxonomy" id="3051659"/>
    <lineage>
        <taxon>Bacteria</taxon>
        <taxon>Bacillati</taxon>
        <taxon>Actinomycetota</taxon>
        <taxon>Actinomycetes</taxon>
        <taxon>Micrococcales</taxon>
        <taxon>Demequinaceae</taxon>
        <taxon>Demequina</taxon>
    </lineage>
</organism>
<dbReference type="InterPro" id="IPR014756">
    <property type="entry name" value="Ig_E-set"/>
</dbReference>
<evidence type="ECO:0000313" key="8">
    <source>
        <dbReference type="Proteomes" id="UP001172738"/>
    </source>
</evidence>
<dbReference type="Gene3D" id="2.60.40.1220">
    <property type="match status" value="1"/>
</dbReference>
<evidence type="ECO:0000256" key="4">
    <source>
        <dbReference type="SAM" id="Phobius"/>
    </source>
</evidence>
<dbReference type="Pfam" id="PF04234">
    <property type="entry name" value="CopC"/>
    <property type="match status" value="1"/>
</dbReference>
<feature type="transmembrane region" description="Helical" evidence="4">
    <location>
        <begin position="171"/>
        <end position="191"/>
    </location>
</feature>
<dbReference type="InterPro" id="IPR014755">
    <property type="entry name" value="Cu-Rt/internalin_Ig-like"/>
</dbReference>
<keyword evidence="8" id="KW-1185">Reference proteome</keyword>
<sequence>MRSRLLRPILVLLLALAAVVPGTAASAHTSLSSTDPEQGAEVSDLEQVTLTFTGAVLDLGTTLVLVQGEERVELEPTFPTETTVVADVPELASGAWSLMYRIVAEDGHPLEGQVDFTVAGGAAEPTAEATETAEAALPSTSAEPAPISAELPSASASPEAVQADEPRTGGWVRFAGAAVLVAVAAAVIVWLRRRDASGPAGDDAAEAPRGEGEA</sequence>
<feature type="domain" description="CopC" evidence="6">
    <location>
        <begin position="28"/>
        <end position="118"/>
    </location>
</feature>
<dbReference type="SUPFAM" id="SSF81296">
    <property type="entry name" value="E set domains"/>
    <property type="match status" value="1"/>
</dbReference>